<evidence type="ECO:0000256" key="4">
    <source>
        <dbReference type="ARBA" id="ARBA00040390"/>
    </source>
</evidence>
<protein>
    <recommendedName>
        <fullName evidence="4">Serine-threonine kinase receptor-associated protein</fullName>
    </recommendedName>
</protein>
<keyword evidence="2" id="KW-0677">Repeat</keyword>
<dbReference type="InterPro" id="IPR001680">
    <property type="entry name" value="WD40_rpt"/>
</dbReference>
<dbReference type="PROSITE" id="PS50294">
    <property type="entry name" value="WD_REPEATS_REGION"/>
    <property type="match status" value="1"/>
</dbReference>
<organismHost>
    <name type="scientific">Acanthamoeba polyphaga</name>
    <name type="common">Amoeba</name>
    <dbReference type="NCBI Taxonomy" id="5757"/>
</organismHost>
<dbReference type="InterPro" id="IPR015943">
    <property type="entry name" value="WD40/YVTN_repeat-like_dom_sf"/>
</dbReference>
<evidence type="ECO:0000256" key="3">
    <source>
        <dbReference type="ARBA" id="ARBA00038394"/>
    </source>
</evidence>
<dbReference type="SUPFAM" id="SSF50978">
    <property type="entry name" value="WD40 repeat-like"/>
    <property type="match status" value="1"/>
</dbReference>
<dbReference type="Gene3D" id="2.130.10.10">
    <property type="entry name" value="YVTN repeat-like/Quinoprotein amine dehydrogenase"/>
    <property type="match status" value="1"/>
</dbReference>
<organism evidence="6 7">
    <name type="scientific">Acanthamoeba polyphaga mimivirus</name>
    <name type="common">APMV</name>
    <dbReference type="NCBI Taxonomy" id="212035"/>
    <lineage>
        <taxon>Viruses</taxon>
        <taxon>Varidnaviria</taxon>
        <taxon>Bamfordvirae</taxon>
        <taxon>Nucleocytoviricota</taxon>
        <taxon>Megaviricetes</taxon>
        <taxon>Imitervirales</taxon>
        <taxon>Mimiviridae</taxon>
        <taxon>Megamimivirinae</taxon>
        <taxon>Mimivirus</taxon>
        <taxon>Mimivirus bradfordmassiliense</taxon>
    </lineage>
</organism>
<dbReference type="Pfam" id="PF00400">
    <property type="entry name" value="WD40"/>
    <property type="match status" value="1"/>
</dbReference>
<name>A0A0G2Y6V0_MIMIV</name>
<sequence length="550" mass="64120">MLINKFKKDLKLKEYTDLTIILKDDTCEIEMDVHKTVICMMCKYFENFIKFNGQTEKPNDKLTVIVPNALITRDIIGNFYDKKSTNSKDPLWKYTLEKIICRDFLMLDYDSEIIKDLKRIPSEGIPLFLEVLSMTNYEFNLVTLLRKNISKGYNFKNIPSKIIDELYSYTKPNIIVCMGNENNLELWNIETNKLINNIKLDKHFYHTTNIVCSQYESIIAISDGQTFGLINVLKNTCLYKTYQSKIKYSSSNDSDSSSSETESEHNSETESEHNSETESEHVSETEIESEHNIGNLIKFSRSHNKIIFEKDNSIFLWKIFNFPNYDCSSYDYDKKKYGCDYYNSYDKKNYRCVVNIDGFPNDKLLYANKINNFNPEYIYTICDIKGNAQKTINLNFPIKIAKYLPNEKHIVIVSEKKIMLTDRKFVVKITLDLQDDVSSVCCSPCNRYIIIASGNNYQEIYYLSVKNLEIIFKFKAHDDSIVNLASTPDGKYIVSSGLDGLIKIWNFKTANLANVLPKRDVRRMKFDIMENMWLDIAESIDISFDEFCQS</sequence>
<evidence type="ECO:0000313" key="6">
    <source>
        <dbReference type="EMBL" id="AKI78846.1"/>
    </source>
</evidence>
<dbReference type="EMBL" id="KM982401">
    <property type="protein sequence ID" value="AKI78846.1"/>
    <property type="molecule type" value="Genomic_DNA"/>
</dbReference>
<dbReference type="SMART" id="SM00320">
    <property type="entry name" value="WD40"/>
    <property type="match status" value="2"/>
</dbReference>
<evidence type="ECO:0000313" key="7">
    <source>
        <dbReference type="Proteomes" id="UP000241474"/>
    </source>
</evidence>
<comment type="similarity">
    <text evidence="3">Belongs to the WD repeat STRAP family.</text>
</comment>
<evidence type="ECO:0000256" key="5">
    <source>
        <dbReference type="SAM" id="MobiDB-lite"/>
    </source>
</evidence>
<reference evidence="6 7" key="1">
    <citation type="submission" date="2014-10" db="EMBL/GenBank/DDBJ databases">
        <title>Pan-genome analysis of Brazilian lineage A amoebal mimiviruses.</title>
        <authorList>
            <person name="Assis F.L."/>
            <person name="Abrahao J.S."/>
            <person name="Kroon E.G."/>
            <person name="Dornas F.P."/>
            <person name="Andrade K.R."/>
            <person name="Borato P.V.M."/>
            <person name="Pilotto M.R."/>
            <person name="Benamar S."/>
            <person name="LaScola B."/>
            <person name="Colson P."/>
        </authorList>
    </citation>
    <scope>NUCLEOTIDE SEQUENCE [LARGE SCALE GENOMIC DNA]</scope>
    <source>
        <strain evidence="6 7">Oyster</strain>
    </source>
</reference>
<proteinExistence type="inferred from homology"/>
<dbReference type="Proteomes" id="UP000241474">
    <property type="component" value="Segment"/>
</dbReference>
<feature type="region of interest" description="Disordered" evidence="5">
    <location>
        <begin position="248"/>
        <end position="288"/>
    </location>
</feature>
<keyword evidence="1" id="KW-0853">WD repeat</keyword>
<dbReference type="GO" id="GO:0003723">
    <property type="term" value="F:RNA binding"/>
    <property type="evidence" value="ECO:0007669"/>
    <property type="project" value="TreeGrafter"/>
</dbReference>
<evidence type="ECO:0000256" key="2">
    <source>
        <dbReference type="ARBA" id="ARBA00022737"/>
    </source>
</evidence>
<dbReference type="InterPro" id="IPR036322">
    <property type="entry name" value="WD40_repeat_dom_sf"/>
</dbReference>
<dbReference type="PROSITE" id="PS50082">
    <property type="entry name" value="WD_REPEATS_2"/>
    <property type="match status" value="1"/>
</dbReference>
<dbReference type="PROSITE" id="PS00678">
    <property type="entry name" value="WD_REPEATS_1"/>
    <property type="match status" value="1"/>
</dbReference>
<evidence type="ECO:0000256" key="1">
    <source>
        <dbReference type="ARBA" id="ARBA00022574"/>
    </source>
</evidence>
<dbReference type="PANTHER" id="PTHR19877">
    <property type="entry name" value="EUKARYOTIC TRANSLATION INITIATION FACTOR 3 SUBUNIT I"/>
    <property type="match status" value="1"/>
</dbReference>
<feature type="compositionally biased region" description="Basic and acidic residues" evidence="5">
    <location>
        <begin position="262"/>
        <end position="288"/>
    </location>
</feature>
<accession>A0A0G2Y6V0</accession>
<feature type="compositionally biased region" description="Low complexity" evidence="5">
    <location>
        <begin position="249"/>
        <end position="260"/>
    </location>
</feature>
<dbReference type="InterPro" id="IPR019775">
    <property type="entry name" value="WD40_repeat_CS"/>
</dbReference>